<dbReference type="AlphaFoldDB" id="W9GP14"/>
<dbReference type="OrthoDB" id="4870707at2"/>
<keyword evidence="2" id="KW-1185">Reference proteome</keyword>
<proteinExistence type="predicted"/>
<dbReference type="RefSeq" id="WP_034714591.1">
    <property type="nucleotide sequence ID" value="NZ_AWQS01000031.1"/>
</dbReference>
<comment type="caution">
    <text evidence="1">The sequence shown here is derived from an EMBL/GenBank/DDBJ whole genome shotgun (WGS) entry which is preliminary data.</text>
</comment>
<name>W9GP14_9MICO</name>
<gene>
    <name evidence="1" type="ORF">N864_16395</name>
</gene>
<protein>
    <submittedName>
        <fullName evidence="1">Uncharacterized protein</fullName>
    </submittedName>
</protein>
<organism evidence="1 2">
    <name type="scientific">Intrasporangium chromatireducens Q5-1</name>
    <dbReference type="NCBI Taxonomy" id="584657"/>
    <lineage>
        <taxon>Bacteria</taxon>
        <taxon>Bacillati</taxon>
        <taxon>Actinomycetota</taxon>
        <taxon>Actinomycetes</taxon>
        <taxon>Micrococcales</taxon>
        <taxon>Intrasporangiaceae</taxon>
        <taxon>Intrasporangium</taxon>
    </lineage>
</organism>
<evidence type="ECO:0000313" key="1">
    <source>
        <dbReference type="EMBL" id="EWT06832.1"/>
    </source>
</evidence>
<dbReference type="EMBL" id="AWQS01000031">
    <property type="protein sequence ID" value="EWT06832.1"/>
    <property type="molecule type" value="Genomic_DNA"/>
</dbReference>
<accession>W9GP14</accession>
<sequence length="101" mass="10425">MTTNDLLAKAVQHLSRAAALAADTRASGEALAGQIRLAAGTIPATWAADEKLPSGGDVHGHLEQALACLDEITPLDGPADLPLIAWHVQELLRIAATASAR</sequence>
<reference evidence="2" key="1">
    <citation type="submission" date="2013-08" db="EMBL/GenBank/DDBJ databases">
        <title>Intrasporangium oryzae NRRL B-24470.</title>
        <authorList>
            <person name="Liu H."/>
            <person name="Wang G."/>
        </authorList>
    </citation>
    <scope>NUCLEOTIDE SEQUENCE [LARGE SCALE GENOMIC DNA]</scope>
    <source>
        <strain evidence="2">Q5-1</strain>
    </source>
</reference>
<dbReference type="Proteomes" id="UP000019494">
    <property type="component" value="Unassembled WGS sequence"/>
</dbReference>
<evidence type="ECO:0000313" key="2">
    <source>
        <dbReference type="Proteomes" id="UP000019494"/>
    </source>
</evidence>